<evidence type="ECO:0000313" key="2">
    <source>
        <dbReference type="EMBL" id="GFM98543.1"/>
    </source>
</evidence>
<gene>
    <name evidence="2" type="ORF">Sfulv_33540</name>
</gene>
<protein>
    <submittedName>
        <fullName evidence="2">Uncharacterized protein</fullName>
    </submittedName>
</protein>
<dbReference type="RefSeq" id="WP_173314510.1">
    <property type="nucleotide sequence ID" value="NZ_BLWC01000001.1"/>
</dbReference>
<name>A0A7J0C9G3_9ACTN</name>
<organism evidence="2 3">
    <name type="scientific">Streptomyces fulvorobeus</name>
    <dbReference type="NCBI Taxonomy" id="284028"/>
    <lineage>
        <taxon>Bacteria</taxon>
        <taxon>Bacillati</taxon>
        <taxon>Actinomycetota</taxon>
        <taxon>Actinomycetes</taxon>
        <taxon>Kitasatosporales</taxon>
        <taxon>Streptomycetaceae</taxon>
        <taxon>Streptomyces</taxon>
    </lineage>
</organism>
<dbReference type="Proteomes" id="UP000498980">
    <property type="component" value="Unassembled WGS sequence"/>
</dbReference>
<accession>A0A7J0C9G3</accession>
<reference evidence="2 3" key="1">
    <citation type="submission" date="2020-05" db="EMBL/GenBank/DDBJ databases">
        <title>Whole genome shotgun sequence of Streptomyces fulvorobeus NBRC 15897.</title>
        <authorList>
            <person name="Komaki H."/>
            <person name="Tamura T."/>
        </authorList>
    </citation>
    <scope>NUCLEOTIDE SEQUENCE [LARGE SCALE GENOMIC DNA]</scope>
    <source>
        <strain evidence="2 3">NBRC 15897</strain>
    </source>
</reference>
<proteinExistence type="predicted"/>
<dbReference type="AlphaFoldDB" id="A0A7J0C9G3"/>
<evidence type="ECO:0000256" key="1">
    <source>
        <dbReference type="SAM" id="MobiDB-lite"/>
    </source>
</evidence>
<evidence type="ECO:0000313" key="3">
    <source>
        <dbReference type="Proteomes" id="UP000498980"/>
    </source>
</evidence>
<sequence length="180" mass="19622">MTGQLLTLKDLTRYPVMAQALDNQWLPGDLAPARQRAGAPPGRTPDEVAAAAAELRRALVNSGTLIVNRAYLLNNEAVYANYLPDAEPAERQAFVRLLNEQALVPFLYTERDPAARFAWTYDEQVHRAWGGCSPTRRSPHWPASTGTTTPTGRPRKGSAGSSPASCPPSSGLRRARWPSS</sequence>
<feature type="region of interest" description="Disordered" evidence="1">
    <location>
        <begin position="131"/>
        <end position="180"/>
    </location>
</feature>
<keyword evidence="3" id="KW-1185">Reference proteome</keyword>
<dbReference type="EMBL" id="BLWC01000001">
    <property type="protein sequence ID" value="GFM98543.1"/>
    <property type="molecule type" value="Genomic_DNA"/>
</dbReference>
<comment type="caution">
    <text evidence="2">The sequence shown here is derived from an EMBL/GenBank/DDBJ whole genome shotgun (WGS) entry which is preliminary data.</text>
</comment>
<feature type="compositionally biased region" description="Low complexity" evidence="1">
    <location>
        <begin position="145"/>
        <end position="171"/>
    </location>
</feature>